<dbReference type="PANTHER" id="PTHR21450">
    <property type="entry name" value="PROTEIN ALTERED PHOSPHATE STARVATION RESPONSE 1"/>
    <property type="match status" value="1"/>
</dbReference>
<evidence type="ECO:0000259" key="3">
    <source>
        <dbReference type="Pfam" id="PF04783"/>
    </source>
</evidence>
<reference evidence="5 6" key="2">
    <citation type="journal article" date="2019" name="Plant Biotechnol. J.">
        <title>The red bayberry genome and genetic basis of sex determination.</title>
        <authorList>
            <person name="Jia H.M."/>
            <person name="Jia H.J."/>
            <person name="Cai Q.L."/>
            <person name="Wang Y."/>
            <person name="Zhao H.B."/>
            <person name="Yang W.F."/>
            <person name="Wang G.Y."/>
            <person name="Li Y.H."/>
            <person name="Zhan D.L."/>
            <person name="Shen Y.T."/>
            <person name="Niu Q.F."/>
            <person name="Chang L."/>
            <person name="Qiu J."/>
            <person name="Zhao L."/>
            <person name="Xie H.B."/>
            <person name="Fu W.Y."/>
            <person name="Jin J."/>
            <person name="Li X.W."/>
            <person name="Jiao Y."/>
            <person name="Zhou C.C."/>
            <person name="Tu T."/>
            <person name="Chai C.Y."/>
            <person name="Gao J.L."/>
            <person name="Fan L.J."/>
            <person name="van de Weg E."/>
            <person name="Wang J.Y."/>
            <person name="Gao Z.S."/>
        </authorList>
    </citation>
    <scope>NUCLEOTIDE SEQUENCE [LARGE SCALE GENOMIC DNA]</scope>
    <source>
        <tissue evidence="5">Leaves</tissue>
    </source>
</reference>
<evidence type="ECO:0000313" key="6">
    <source>
        <dbReference type="Proteomes" id="UP000516437"/>
    </source>
</evidence>
<feature type="compositionally biased region" description="Basic and acidic residues" evidence="1">
    <location>
        <begin position="686"/>
        <end position="696"/>
    </location>
</feature>
<evidence type="ECO:0000256" key="1">
    <source>
        <dbReference type="SAM" id="MobiDB-lite"/>
    </source>
</evidence>
<comment type="caution">
    <text evidence="5">The sequence shown here is derived from an EMBL/GenBank/DDBJ whole genome shotgun (WGS) entry which is preliminary data.</text>
</comment>
<proteinExistence type="predicted"/>
<accession>A0A6A1VBQ1</accession>
<dbReference type="AlphaFoldDB" id="A0A6A1VBQ1"/>
<dbReference type="InterPro" id="IPR006868">
    <property type="entry name" value="DUF630"/>
</dbReference>
<evidence type="ECO:0000259" key="2">
    <source>
        <dbReference type="Pfam" id="PF04782"/>
    </source>
</evidence>
<name>A0A6A1VBQ1_9ROSI</name>
<evidence type="ECO:0000313" key="5">
    <source>
        <dbReference type="EMBL" id="KAB1210282.1"/>
    </source>
</evidence>
<feature type="domain" description="DUF632" evidence="2">
    <location>
        <begin position="312"/>
        <end position="661"/>
    </location>
</feature>
<dbReference type="Pfam" id="PF04782">
    <property type="entry name" value="DUF632"/>
    <property type="match status" value="1"/>
</dbReference>
<keyword evidence="6" id="KW-1185">Reference proteome</keyword>
<reference evidence="5" key="1">
    <citation type="submission" date="2018-07" db="EMBL/GenBank/DDBJ databases">
        <authorList>
            <person name="Gao Z.-S."/>
            <person name="Jia H.-M."/>
            <person name="Jia H.-J."/>
            <person name="Cai Q.-L."/>
            <person name="Wang Y."/>
            <person name="Zhao H.-B."/>
        </authorList>
    </citation>
    <scope>NUCLEOTIDE SEQUENCE</scope>
    <source>
        <tissue evidence="5">Leaves</tissue>
    </source>
</reference>
<dbReference type="Proteomes" id="UP000516437">
    <property type="component" value="Chromosome 6"/>
</dbReference>
<feature type="domain" description="DUF630" evidence="3">
    <location>
        <begin position="1"/>
        <end position="58"/>
    </location>
</feature>
<dbReference type="InterPro" id="IPR006867">
    <property type="entry name" value="DUF632"/>
</dbReference>
<organism evidence="5 6">
    <name type="scientific">Morella rubra</name>
    <name type="common">Chinese bayberry</name>
    <dbReference type="NCBI Taxonomy" id="262757"/>
    <lineage>
        <taxon>Eukaryota</taxon>
        <taxon>Viridiplantae</taxon>
        <taxon>Streptophyta</taxon>
        <taxon>Embryophyta</taxon>
        <taxon>Tracheophyta</taxon>
        <taxon>Spermatophyta</taxon>
        <taxon>Magnoliopsida</taxon>
        <taxon>eudicotyledons</taxon>
        <taxon>Gunneridae</taxon>
        <taxon>Pentapetalae</taxon>
        <taxon>rosids</taxon>
        <taxon>fabids</taxon>
        <taxon>Fagales</taxon>
        <taxon>Myricaceae</taxon>
        <taxon>Morella</taxon>
    </lineage>
</organism>
<feature type="region of interest" description="Disordered" evidence="1">
    <location>
        <begin position="64"/>
        <end position="93"/>
    </location>
</feature>
<dbReference type="OrthoDB" id="1871118at2759"/>
<dbReference type="PANTHER" id="PTHR21450:SF35">
    <property type="entry name" value="TRANSCRIPTION FACTOR, PUTATIVE (DUF630 AND DUF632)-RELATED"/>
    <property type="match status" value="1"/>
</dbReference>
<dbReference type="EMBL" id="RXIC02000024">
    <property type="protein sequence ID" value="KAB1210281.1"/>
    <property type="molecule type" value="Genomic_DNA"/>
</dbReference>
<feature type="compositionally biased region" description="Low complexity" evidence="1">
    <location>
        <begin position="74"/>
        <end position="85"/>
    </location>
</feature>
<gene>
    <name evidence="5" type="ORF">CJ030_MR6G013323</name>
    <name evidence="4" type="ORF">CJ030_MR6G013324</name>
</gene>
<protein>
    <recommendedName>
        <fullName evidence="7">DUF632 domain-containing protein</fullName>
    </recommendedName>
</protein>
<evidence type="ECO:0008006" key="7">
    <source>
        <dbReference type="Google" id="ProtNLM"/>
    </source>
</evidence>
<feature type="region of interest" description="Disordered" evidence="1">
    <location>
        <begin position="673"/>
        <end position="697"/>
    </location>
</feature>
<sequence>MGCANSKTEKNDALRLCRERRRFIKQAIDSRYALAAAHVSYIQSLRNIGIALRRYAEAGVLTESSLSTSDKTPSHLSYPSPSPSHAADISDSPLHNDSLFSQPVAALSYMRLGGSASVTVTVNPSGVNGYVDEETMAFPMPPPPPPPLESGSWDFFDPVDDIESFRFVGHRGLDVNLEDMSEWRQFKSKGDSGGTNELHDGTIWPESEQKADEIPGNMATRINSNSFAVERNAHVVTSIGVERWQQAGDDTVNRLDSKHNNVNGLVGTLVADVKVDLKLTGSKREKTMGEKEFSAEREDPSEFITHRAKDFLSSIKDIEHRFFRASESGREVSRMLEANKIRVRYSEAKASAKSSIPVGRSSATALWGAFQLVFCLWKTALVTHEPSQDVTKVITWKRTTSSRSSSSRNPLAAASKEDIDDSGSDFVEEFCMIAGSHSSTLDRLYAWERKLYDEVKASESIRKEYDRKCDQLRHQFAKDCSSSVIDKTRAVVKDLHSQIRVAIHAVDSISKRIEKIRDEELLPQLVELIQGLTRMWKAMLECHHTQYITISLAYQSRTLAGTPQGDTHGQIMSQLQHEIECFGLSFANWINSLTSYVEALNGWLQNCILQPRERSKNRRPFSPRRVLAPPVFVLCRDWSAGLKVLPSDELSNAIKTFLVDVCQLMSQHAEQLQKKQKSADAGNGEPESKDNEKDGEASSNLCCIQTSLTKVLERLNKFSEASLKMYEEIRQKSEAARIAYLNGRPTRT</sequence>
<dbReference type="Pfam" id="PF04783">
    <property type="entry name" value="DUF630"/>
    <property type="match status" value="1"/>
</dbReference>
<reference evidence="5" key="3">
    <citation type="submission" date="2019-09" db="EMBL/GenBank/DDBJ databases">
        <authorList>
            <person name="Gao Z."/>
        </authorList>
    </citation>
    <scope>NUCLEOTIDE SEQUENCE</scope>
    <source>
        <tissue evidence="5">Leaves</tissue>
    </source>
</reference>
<evidence type="ECO:0000313" key="4">
    <source>
        <dbReference type="EMBL" id="KAB1210281.1"/>
    </source>
</evidence>
<dbReference type="EMBL" id="RXIC02000024">
    <property type="protein sequence ID" value="KAB1210282.1"/>
    <property type="molecule type" value="Genomic_DNA"/>
</dbReference>